<comment type="cofactor">
    <cofactor evidence="2">
        <name>Mg(2+)</name>
        <dbReference type="ChEBI" id="CHEBI:18420"/>
    </cofactor>
</comment>
<accession>A0A5P1FQU8</accession>
<reference evidence="8" key="1">
    <citation type="journal article" date="2017" name="Nat. Commun.">
        <title>The asparagus genome sheds light on the origin and evolution of a young Y chromosome.</title>
        <authorList>
            <person name="Harkess A."/>
            <person name="Zhou J."/>
            <person name="Xu C."/>
            <person name="Bowers J.E."/>
            <person name="Van der Hulst R."/>
            <person name="Ayyampalayam S."/>
            <person name="Mercati F."/>
            <person name="Riccardi P."/>
            <person name="McKain M.R."/>
            <person name="Kakrana A."/>
            <person name="Tang H."/>
            <person name="Ray J."/>
            <person name="Groenendijk J."/>
            <person name="Arikit S."/>
            <person name="Mathioni S.M."/>
            <person name="Nakano M."/>
            <person name="Shan H."/>
            <person name="Telgmann-Rauber A."/>
            <person name="Kanno A."/>
            <person name="Yue Z."/>
            <person name="Chen H."/>
            <person name="Li W."/>
            <person name="Chen Y."/>
            <person name="Xu X."/>
            <person name="Zhang Y."/>
            <person name="Luo S."/>
            <person name="Chen H."/>
            <person name="Gao J."/>
            <person name="Mao Z."/>
            <person name="Pires J.C."/>
            <person name="Luo M."/>
            <person name="Kudrna D."/>
            <person name="Wing R.A."/>
            <person name="Meyers B.C."/>
            <person name="Yi K."/>
            <person name="Kong H."/>
            <person name="Lavrijsen P."/>
            <person name="Sunseri F."/>
            <person name="Falavigna A."/>
            <person name="Ye Y."/>
            <person name="Leebens-Mack J.H."/>
            <person name="Chen G."/>
        </authorList>
    </citation>
    <scope>NUCLEOTIDE SEQUENCE [LARGE SCALE GENOMIC DNA]</scope>
    <source>
        <strain evidence="8">cv. DH0086</strain>
    </source>
</reference>
<dbReference type="PANTHER" id="PTHR12992:SF24">
    <property type="entry name" value="PEROXISOMAL COENZYME A DIPHOSPHATASE NUDT7"/>
    <property type="match status" value="1"/>
</dbReference>
<evidence type="ECO:0000256" key="4">
    <source>
        <dbReference type="ARBA" id="ARBA00022801"/>
    </source>
</evidence>
<dbReference type="EMBL" id="CM007381">
    <property type="protein sequence ID" value="ONK79050.1"/>
    <property type="molecule type" value="Genomic_DNA"/>
</dbReference>
<evidence type="ECO:0000256" key="2">
    <source>
        <dbReference type="ARBA" id="ARBA00001946"/>
    </source>
</evidence>
<keyword evidence="3" id="KW-0479">Metal-binding</keyword>
<dbReference type="AlphaFoldDB" id="A0A5P1FQU8"/>
<keyword evidence="5" id="KW-0460">Magnesium</keyword>
<dbReference type="OMA" id="HIYKPRQ"/>
<protein>
    <submittedName>
        <fullName evidence="7">Uncharacterized protein</fullName>
    </submittedName>
</protein>
<evidence type="ECO:0000256" key="5">
    <source>
        <dbReference type="ARBA" id="ARBA00022842"/>
    </source>
</evidence>
<dbReference type="PANTHER" id="PTHR12992">
    <property type="entry name" value="NUDIX HYDROLASE"/>
    <property type="match status" value="1"/>
</dbReference>
<evidence type="ECO:0000256" key="1">
    <source>
        <dbReference type="ARBA" id="ARBA00001936"/>
    </source>
</evidence>
<dbReference type="SUPFAM" id="SSF55811">
    <property type="entry name" value="Nudix"/>
    <property type="match status" value="1"/>
</dbReference>
<keyword evidence="8" id="KW-1185">Reference proteome</keyword>
<dbReference type="GO" id="GO:0046872">
    <property type="term" value="F:metal ion binding"/>
    <property type="evidence" value="ECO:0007669"/>
    <property type="project" value="UniProtKB-KW"/>
</dbReference>
<comment type="cofactor">
    <cofactor evidence="1">
        <name>Mn(2+)</name>
        <dbReference type="ChEBI" id="CHEBI:29035"/>
    </cofactor>
</comment>
<evidence type="ECO:0000313" key="8">
    <source>
        <dbReference type="Proteomes" id="UP000243459"/>
    </source>
</evidence>
<dbReference type="Gramene" id="ONK79050">
    <property type="protein sequence ID" value="ONK79050"/>
    <property type="gene ID" value="A4U43_C01F2360"/>
</dbReference>
<gene>
    <name evidence="7" type="ORF">A4U43_C01F2360</name>
</gene>
<proteinExistence type="predicted"/>
<dbReference type="InterPro" id="IPR045121">
    <property type="entry name" value="CoAse"/>
</dbReference>
<dbReference type="InterPro" id="IPR015797">
    <property type="entry name" value="NUDIX_hydrolase-like_dom_sf"/>
</dbReference>
<dbReference type="Gene3D" id="3.90.79.10">
    <property type="entry name" value="Nucleoside Triphosphate Pyrophosphohydrolase"/>
    <property type="match status" value="1"/>
</dbReference>
<evidence type="ECO:0000256" key="6">
    <source>
        <dbReference type="ARBA" id="ARBA00023211"/>
    </source>
</evidence>
<dbReference type="GO" id="GO:0010945">
    <property type="term" value="F:coenzyme A diphosphatase activity"/>
    <property type="evidence" value="ECO:0007669"/>
    <property type="project" value="InterPro"/>
</dbReference>
<organism evidence="7 8">
    <name type="scientific">Asparagus officinalis</name>
    <name type="common">Garden asparagus</name>
    <dbReference type="NCBI Taxonomy" id="4686"/>
    <lineage>
        <taxon>Eukaryota</taxon>
        <taxon>Viridiplantae</taxon>
        <taxon>Streptophyta</taxon>
        <taxon>Embryophyta</taxon>
        <taxon>Tracheophyta</taxon>
        <taxon>Spermatophyta</taxon>
        <taxon>Magnoliopsida</taxon>
        <taxon>Liliopsida</taxon>
        <taxon>Asparagales</taxon>
        <taxon>Asparagaceae</taxon>
        <taxon>Asparagoideae</taxon>
        <taxon>Asparagus</taxon>
    </lineage>
</organism>
<sequence>MDSTRRLLNLIEQLHIYKPRQDEDDDIANGEDVGMDESAVARFEPLSARFRPKKAAVLICLFKNEPSSESSSLRDPPPSQLTLVFLADEMALPGGKAEEGDEDDKATALREAKGGDRIGSFSCLCCCCA</sequence>
<keyword evidence="4" id="KW-0378">Hydrolase</keyword>
<name>A0A5P1FQU8_ASPOF</name>
<dbReference type="GO" id="GO:0015938">
    <property type="term" value="P:coenzyme A catabolic process"/>
    <property type="evidence" value="ECO:0007669"/>
    <property type="project" value="TreeGrafter"/>
</dbReference>
<evidence type="ECO:0000313" key="7">
    <source>
        <dbReference type="EMBL" id="ONK79050.1"/>
    </source>
</evidence>
<keyword evidence="6" id="KW-0464">Manganese</keyword>
<dbReference type="Proteomes" id="UP000243459">
    <property type="component" value="Chromosome 1"/>
</dbReference>
<evidence type="ECO:0000256" key="3">
    <source>
        <dbReference type="ARBA" id="ARBA00022723"/>
    </source>
</evidence>